<dbReference type="Proteomes" id="UP001201020">
    <property type="component" value="Chromosome"/>
</dbReference>
<gene>
    <name evidence="2" type="ORF">K9W45_09430</name>
</gene>
<keyword evidence="1" id="KW-0175">Coiled coil</keyword>
<protein>
    <recommendedName>
        <fullName evidence="3">SpoVR family protein</fullName>
    </recommendedName>
</protein>
<feature type="coiled-coil region" evidence="1">
    <location>
        <begin position="477"/>
        <end position="504"/>
    </location>
</feature>
<sequence length="530" mass="62685">MHKEELADIIDVYLQARKDFLELVGETPENYRILIFLNPDLHISVNRVIESAGTPQAILTAEEVVHLQSARNNEYMPLGKETVFNSIPTLIYLSTPRYELTEEEKITLRIMIVHAFAHAYMNEKTESNNPKQLSRIYQLDVILKELFQNNAYKINEETNKQLMWTWQYYQDLISVIRLFVEAGVQDFYSPPEEARKYTLFNNFSIEVIKVLKERAKESRKKHLHDLIDEGFAFYIQRMHLDYLNKNKQVPKNLPKELKPFMAPPVGKISLFLVDKLKLAISEQIEKEKKESLSSEEIEKRLFDKLFSFRTDLEFLETFDWQELKNWVSEQKRAHSEKVLKDWHVTTTNFTDIWSVYAYGWTQLENYIKKIYRKKYSTFGQLMDDNPKIEFKGYLTVDEKKVYVFEINNEGVGLDQLVILHNHMALYREDFATILPAFADIIAFKKIRGMHVATLFAVHKISRKQPISPYNLPIVTRAVQVTKRKDAYKTELDEEKEKMEVERVDYTHLKKLSQPQRNAISYLIKEGMYYV</sequence>
<evidence type="ECO:0000313" key="2">
    <source>
        <dbReference type="EMBL" id="UJG40056.1"/>
    </source>
</evidence>
<organism evidence="2">
    <name type="scientific">Candidatus Heimdallarchaeum aukensis</name>
    <dbReference type="NCBI Taxonomy" id="2876573"/>
    <lineage>
        <taxon>Archaea</taxon>
        <taxon>Promethearchaeati</taxon>
        <taxon>Candidatus Heimdallarchaeota</taxon>
        <taxon>Candidatus Heimdallarchaeia (ex Rinke et al. 2021) (nom. nud.)</taxon>
        <taxon>Candidatus Heimdallarchaeales</taxon>
        <taxon>Candidatus Heimdallarchaeaceae</taxon>
        <taxon>Candidatus Heimdallarchaeum</taxon>
    </lineage>
</organism>
<dbReference type="EMBL" id="CP084166">
    <property type="protein sequence ID" value="UJG40056.1"/>
    <property type="molecule type" value="Genomic_DNA"/>
</dbReference>
<evidence type="ECO:0000256" key="1">
    <source>
        <dbReference type="SAM" id="Coils"/>
    </source>
</evidence>
<evidence type="ECO:0008006" key="3">
    <source>
        <dbReference type="Google" id="ProtNLM"/>
    </source>
</evidence>
<name>A0A9Y1BJM9_9ARCH</name>
<reference evidence="2" key="1">
    <citation type="journal article" date="2022" name="Nat. Microbiol.">
        <title>Unique mobile elements and scalable gene flow at the prokaryote-eukaryote boundary revealed by circularized Asgard archaea genomes.</title>
        <authorList>
            <person name="Wu F."/>
            <person name="Speth D.R."/>
            <person name="Philosof A."/>
            <person name="Cremiere A."/>
            <person name="Narayanan A."/>
            <person name="Barco R.A."/>
            <person name="Connon S.A."/>
            <person name="Amend J.P."/>
            <person name="Antoshechkin I.A."/>
            <person name="Orphan V.J."/>
        </authorList>
    </citation>
    <scope>NUCLEOTIDE SEQUENCE</scope>
    <source>
        <strain evidence="2">PM71</strain>
    </source>
</reference>
<dbReference type="AlphaFoldDB" id="A0A9Y1BJM9"/>
<proteinExistence type="predicted"/>
<accession>A0A9Y1BJM9</accession>